<feature type="region of interest" description="Disordered" evidence="1">
    <location>
        <begin position="1173"/>
        <end position="1255"/>
    </location>
</feature>
<feature type="domain" description="EDRF1 TPR repeats region" evidence="2">
    <location>
        <begin position="878"/>
        <end position="1191"/>
    </location>
</feature>
<keyword evidence="5" id="KW-1185">Reference proteome</keyword>
<feature type="region of interest" description="Disordered" evidence="1">
    <location>
        <begin position="210"/>
        <end position="232"/>
    </location>
</feature>
<accession>A0A8C4QIX9</accession>
<dbReference type="GeneTree" id="ENSGT00390000014797"/>
<feature type="compositionally biased region" description="Basic and acidic residues" evidence="1">
    <location>
        <begin position="1173"/>
        <end position="1212"/>
    </location>
</feature>
<proteinExistence type="predicted"/>
<dbReference type="Pfam" id="PF23723">
    <property type="entry name" value="TPR_EDRF1"/>
    <property type="match status" value="1"/>
</dbReference>
<dbReference type="InterPro" id="IPR056582">
    <property type="entry name" value="EDRF1_N"/>
</dbReference>
<feature type="region of interest" description="Disordered" evidence="1">
    <location>
        <begin position="14"/>
        <end position="39"/>
    </location>
</feature>
<evidence type="ECO:0000259" key="3">
    <source>
        <dbReference type="Pfam" id="PF23788"/>
    </source>
</evidence>
<feature type="compositionally biased region" description="Acidic residues" evidence="1">
    <location>
        <begin position="522"/>
        <end position="548"/>
    </location>
</feature>
<feature type="region of interest" description="Disordered" evidence="1">
    <location>
        <begin position="479"/>
        <end position="563"/>
    </location>
</feature>
<feature type="domain" description="EDRF1 N-terminal" evidence="3">
    <location>
        <begin position="39"/>
        <end position="236"/>
    </location>
</feature>
<feature type="region of interest" description="Disordered" evidence="1">
    <location>
        <begin position="1328"/>
        <end position="1365"/>
    </location>
</feature>
<evidence type="ECO:0000313" key="5">
    <source>
        <dbReference type="Proteomes" id="UP000694388"/>
    </source>
</evidence>
<feature type="compositionally biased region" description="Basic and acidic residues" evidence="1">
    <location>
        <begin position="1222"/>
        <end position="1250"/>
    </location>
</feature>
<dbReference type="InterPro" id="IPR056583">
    <property type="entry name" value="EDRF1_TPR"/>
</dbReference>
<feature type="compositionally biased region" description="Polar residues" evidence="1">
    <location>
        <begin position="955"/>
        <end position="973"/>
    </location>
</feature>
<dbReference type="Proteomes" id="UP000694388">
    <property type="component" value="Unplaced"/>
</dbReference>
<dbReference type="OMA" id="AMHCYEA"/>
<evidence type="ECO:0000313" key="4">
    <source>
        <dbReference type="Ensembl" id="ENSEBUP00000015393.1"/>
    </source>
</evidence>
<protein>
    <submittedName>
        <fullName evidence="4">Erythroid differentiation regulatory factor 1</fullName>
    </submittedName>
</protein>
<name>A0A8C4QIX9_EPTBU</name>
<evidence type="ECO:0000256" key="1">
    <source>
        <dbReference type="SAM" id="MobiDB-lite"/>
    </source>
</evidence>
<dbReference type="Ensembl" id="ENSEBUT00000015969.1">
    <property type="protein sequence ID" value="ENSEBUP00000015393.1"/>
    <property type="gene ID" value="ENSEBUG00000009702.1"/>
</dbReference>
<organism evidence="4 5">
    <name type="scientific">Eptatretus burgeri</name>
    <name type="common">Inshore hagfish</name>
    <dbReference type="NCBI Taxonomy" id="7764"/>
    <lineage>
        <taxon>Eukaryota</taxon>
        <taxon>Metazoa</taxon>
        <taxon>Chordata</taxon>
        <taxon>Craniata</taxon>
        <taxon>Vertebrata</taxon>
        <taxon>Cyclostomata</taxon>
        <taxon>Myxini</taxon>
        <taxon>Myxiniformes</taxon>
        <taxon>Myxinidae</taxon>
        <taxon>Eptatretinae</taxon>
        <taxon>Eptatretus</taxon>
    </lineage>
</organism>
<sequence length="1365" mass="151186">MSFLRCGAVAPMETDVLPSTDDTQEGEGAMENQGEEMPVKSSAVVKYSWAPPRAGFALLRQHTDLKLPPANWLRGAARLGTQPPGLPGMARANHPFSSFGMAFSFIDSIGRDVDVVSDSENIKKLLKIAYSKGSVSLAVHRVGRTLLLDHLDPHDILMRSSQTGDWQWLKDLYQKLAAGKCPRKKKSREQLHRRAILSKFLYHSIGDGSQEEMAQGQGDHGQPPDNQESSCGDELWLTWPPQSCPEPPPSPQMEPIDNDFQRNVLWTFEDIRMLVGSNLPIFGGGKYPAVSLRLRDSNKPINILTGIDYWLDNLMCNVPELVMCFHVDGIVQKYEMIKTEDIPNLETSRFSTRVIRDIAQNVLSFLKANCTREGHTYWLFKASGDDIVKLYDLTTLCEETRQEKNENPFAYPVAVLLFRVANSLVGKKAERRKRRQHSTARTLLQNCIRLLDKEKHPQLLASASCMLCDLFPLDEGNWERSSGEKGSNEVGKQDEGGVHASEDGIGDRIASNCLDPIGCFSSDEDEDKEENDDDDTGDGDEEDAEVGFENDMCRQEDPDRDNEEEIVASKFRDSGAIVPGSDRESECAIAVIPSAEELLEPAKYKTWHPYKASSGLPCGSLEESCHAVLTHVAQALRSVDSSLQQCGHPSLDPSTPIPLKYKQALDFSFDLSITAADIKPPPHCLPAGCWQQVLKQRLSLRAARAYHGLAQAATKRCLLGRSLTFVHNALQCLDACNFLGQGESLPGMRGCLCRCLLLCGDLQLWIGPEGIENGSNGGGTKYGKANESGDLPEVSDLNLQILQSLEIHAACHGFSWATENCNNRETCLALAARCYEASWKLVPAQASSKEASGLDSEVAAELLDGPTLTSHSALATALLKRLGNVRNELGVLCMERAAKFGKQVGRTSAAKQDLWSECLCCFERGLRDFTAAGDKSNAALLLCNMGRLMRLSAHAHSTQEQSRGSAAPPQSSICRGEFSTEEGHFYEKAVNCYQRALSMLGTRQTQPVIWDAVSWELSSTYFTSASLLQDYAPLSRKAQEQVENEVRHFMRKALQFCEIPSDSPKHPLCEYRAATIHHRLGSLHHNSIRNQVGNEVSRKHARELAEKHYGAAAQLFLKTLSPCELIRVHLERLALMELRYQGRSSVMAKRRGLEASLDVLLSTEPALCLLEQETEHEKANRGKSEGEQGERKTTAEQAIKTKHEDNVAEPKRDRKKPAGKCKNKDEQEGAFGLEKDRMPEEDQMKSKSETEQENNEVERLLGLLVNRLASVLLQLLTQQGGNARKNSSPVSDPSVQEAYRGAYLAVLRASSAQNLSGNLPHVLRSVLSQLPSHKASQERPHSPRRQISPNRSVPNRPRTAKMDGT</sequence>
<dbReference type="GO" id="GO:0045893">
    <property type="term" value="P:positive regulation of DNA-templated transcription"/>
    <property type="evidence" value="ECO:0007669"/>
    <property type="project" value="TreeGrafter"/>
</dbReference>
<dbReference type="PANTHER" id="PTHR15000:SF1">
    <property type="entry name" value="ERYTHROID DIFFERENTIATION-RELATED FACTOR 1"/>
    <property type="match status" value="1"/>
</dbReference>
<reference evidence="4" key="1">
    <citation type="submission" date="2025-08" db="UniProtKB">
        <authorList>
            <consortium name="Ensembl"/>
        </authorList>
    </citation>
    <scope>IDENTIFICATION</scope>
</reference>
<feature type="domain" description="EDRF1 N-terminal" evidence="3">
    <location>
        <begin position="255"/>
        <end position="489"/>
    </location>
</feature>
<evidence type="ECO:0000259" key="2">
    <source>
        <dbReference type="Pfam" id="PF23723"/>
    </source>
</evidence>
<feature type="compositionally biased region" description="Basic and acidic residues" evidence="1">
    <location>
        <begin position="479"/>
        <end position="506"/>
    </location>
</feature>
<reference evidence="4" key="2">
    <citation type="submission" date="2025-09" db="UniProtKB">
        <authorList>
            <consortium name="Ensembl"/>
        </authorList>
    </citation>
    <scope>IDENTIFICATION</scope>
</reference>
<dbReference type="Pfam" id="PF23788">
    <property type="entry name" value="EDRF1_N"/>
    <property type="match status" value="2"/>
</dbReference>
<feature type="region of interest" description="Disordered" evidence="1">
    <location>
        <begin position="954"/>
        <end position="973"/>
    </location>
</feature>
<dbReference type="PANTHER" id="PTHR15000">
    <property type="entry name" value="ERYTHROID DIFFERENTIATION-RELATED FACTOR 1"/>
    <property type="match status" value="1"/>
</dbReference>